<accession>A0A1I3N7A0</accession>
<protein>
    <recommendedName>
        <fullName evidence="3">DUF2199 domain-containing protein</fullName>
    </recommendedName>
</protein>
<dbReference type="Proteomes" id="UP000183299">
    <property type="component" value="Unassembled WGS sequence"/>
</dbReference>
<evidence type="ECO:0008006" key="3">
    <source>
        <dbReference type="Google" id="ProtNLM"/>
    </source>
</evidence>
<dbReference type="InterPro" id="IPR018697">
    <property type="entry name" value="DUF2199"/>
</dbReference>
<reference evidence="1 2" key="1">
    <citation type="submission" date="2016-10" db="EMBL/GenBank/DDBJ databases">
        <authorList>
            <person name="de Groot N.N."/>
        </authorList>
    </citation>
    <scope>NUCLEOTIDE SEQUENCE [LARGE SCALE GENOMIC DNA]</scope>
    <source>
        <strain evidence="1 2">CGMCC 1.8891</strain>
    </source>
</reference>
<dbReference type="Pfam" id="PF09965">
    <property type="entry name" value="DUF2199"/>
    <property type="match status" value="1"/>
</dbReference>
<sequence>MAALLDLDPRWRALMDPEGPYGGLIDIGFDHPSDWPHDPRGDQPFVKASDDQLASELCRLDDARYLCATLALPVRGAEEVLMIALWVEVPHPVFYAYLDLLNGGAVPESTLATLANDLSPVAAQDSPVTLEFGDGTQRPLATLDGVPDISLDQLLDLYEASGTLARSALKPS</sequence>
<dbReference type="AlphaFoldDB" id="A0A1I3N7A0"/>
<name>A0A1I3N7A0_9RHOB</name>
<keyword evidence="2" id="KW-1185">Reference proteome</keyword>
<evidence type="ECO:0000313" key="1">
    <source>
        <dbReference type="EMBL" id="SFJ05133.1"/>
    </source>
</evidence>
<dbReference type="RefSeq" id="WP_066603601.1">
    <property type="nucleotide sequence ID" value="NZ_FORY01000001.1"/>
</dbReference>
<dbReference type="OrthoDB" id="4404538at2"/>
<dbReference type="EMBL" id="FORY01000001">
    <property type="protein sequence ID" value="SFJ05133.1"/>
    <property type="molecule type" value="Genomic_DNA"/>
</dbReference>
<gene>
    <name evidence="1" type="ORF">SAMN04488138_101312</name>
</gene>
<proteinExistence type="predicted"/>
<organism evidence="1 2">
    <name type="scientific">Celeribacter halophilus</name>
    <dbReference type="NCBI Taxonomy" id="576117"/>
    <lineage>
        <taxon>Bacteria</taxon>
        <taxon>Pseudomonadati</taxon>
        <taxon>Pseudomonadota</taxon>
        <taxon>Alphaproteobacteria</taxon>
        <taxon>Rhodobacterales</taxon>
        <taxon>Roseobacteraceae</taxon>
        <taxon>Celeribacter</taxon>
    </lineage>
</organism>
<dbReference type="STRING" id="576117.SAMN04488138_101312"/>
<dbReference type="GeneID" id="98663783"/>
<evidence type="ECO:0000313" key="2">
    <source>
        <dbReference type="Proteomes" id="UP000183299"/>
    </source>
</evidence>